<sequence length="110" mass="11578">MRISRIRPQASDGTMSGDLVDWLGLVLNSGFSITSLVYSHLAFRASLPPRVRSATRLVIEHDGSRLEIESGSAEEVAQLVRLVGGNGLLTHPAPEPAAGTVRDDGADGAS</sequence>
<dbReference type="Proteomes" id="UP000730591">
    <property type="component" value="Unassembled WGS sequence"/>
</dbReference>
<protein>
    <submittedName>
        <fullName evidence="2">Uncharacterized protein</fullName>
    </submittedName>
</protein>
<evidence type="ECO:0000313" key="2">
    <source>
        <dbReference type="EMBL" id="NJP49797.1"/>
    </source>
</evidence>
<reference evidence="2 3" key="1">
    <citation type="submission" date="2020-03" db="EMBL/GenBank/DDBJ databases">
        <title>WGS of actinomycetes isolated from Thailand.</title>
        <authorList>
            <person name="Thawai C."/>
        </authorList>
    </citation>
    <scope>NUCLEOTIDE SEQUENCE [LARGE SCALE GENOMIC DNA]</scope>
    <source>
        <strain evidence="2 3">SBST2-5</strain>
    </source>
</reference>
<feature type="region of interest" description="Disordered" evidence="1">
    <location>
        <begin position="90"/>
        <end position="110"/>
    </location>
</feature>
<comment type="caution">
    <text evidence="2">The sequence shown here is derived from an EMBL/GenBank/DDBJ whole genome shotgun (WGS) entry which is preliminary data.</text>
</comment>
<accession>A0ABX1A438</accession>
<gene>
    <name evidence="2" type="ORF">HCJ93_06855</name>
</gene>
<keyword evidence="3" id="KW-1185">Reference proteome</keyword>
<dbReference type="EMBL" id="JAATEM010000006">
    <property type="protein sequence ID" value="NJP49797.1"/>
    <property type="molecule type" value="Genomic_DNA"/>
</dbReference>
<name>A0ABX1A438_9ACTN</name>
<evidence type="ECO:0000313" key="3">
    <source>
        <dbReference type="Proteomes" id="UP000730591"/>
    </source>
</evidence>
<feature type="compositionally biased region" description="Basic and acidic residues" evidence="1">
    <location>
        <begin position="101"/>
        <end position="110"/>
    </location>
</feature>
<dbReference type="Pfam" id="PF19953">
    <property type="entry name" value="EACC1"/>
    <property type="match status" value="1"/>
</dbReference>
<organism evidence="2 3">
    <name type="scientific">Streptomyces composti</name>
    <dbReference type="NCBI Taxonomy" id="2720025"/>
    <lineage>
        <taxon>Bacteria</taxon>
        <taxon>Bacillati</taxon>
        <taxon>Actinomycetota</taxon>
        <taxon>Actinomycetes</taxon>
        <taxon>Kitasatosporales</taxon>
        <taxon>Streptomycetaceae</taxon>
        <taxon>Streptomyces</taxon>
    </lineage>
</organism>
<dbReference type="InterPro" id="IPR045428">
    <property type="entry name" value="EACC1"/>
</dbReference>
<proteinExistence type="predicted"/>
<evidence type="ECO:0000256" key="1">
    <source>
        <dbReference type="SAM" id="MobiDB-lite"/>
    </source>
</evidence>